<evidence type="ECO:0000313" key="2">
    <source>
        <dbReference type="EMBL" id="KAG5615848.1"/>
    </source>
</evidence>
<gene>
    <name evidence="2" type="ORF">H5410_015672</name>
</gene>
<name>A0A9J5ZUH6_SOLCO</name>
<evidence type="ECO:0000256" key="1">
    <source>
        <dbReference type="SAM" id="MobiDB-lite"/>
    </source>
</evidence>
<dbReference type="OrthoDB" id="10522937at2759"/>
<organism evidence="2 3">
    <name type="scientific">Solanum commersonii</name>
    <name type="common">Commerson's wild potato</name>
    <name type="synonym">Commerson's nightshade</name>
    <dbReference type="NCBI Taxonomy" id="4109"/>
    <lineage>
        <taxon>Eukaryota</taxon>
        <taxon>Viridiplantae</taxon>
        <taxon>Streptophyta</taxon>
        <taxon>Embryophyta</taxon>
        <taxon>Tracheophyta</taxon>
        <taxon>Spermatophyta</taxon>
        <taxon>Magnoliopsida</taxon>
        <taxon>eudicotyledons</taxon>
        <taxon>Gunneridae</taxon>
        <taxon>Pentapetalae</taxon>
        <taxon>asterids</taxon>
        <taxon>lamiids</taxon>
        <taxon>Solanales</taxon>
        <taxon>Solanaceae</taxon>
        <taxon>Solanoideae</taxon>
        <taxon>Solaneae</taxon>
        <taxon>Solanum</taxon>
    </lineage>
</organism>
<reference evidence="2 3" key="1">
    <citation type="submission" date="2020-09" db="EMBL/GenBank/DDBJ databases">
        <title>De no assembly of potato wild relative species, Solanum commersonii.</title>
        <authorList>
            <person name="Cho K."/>
        </authorList>
    </citation>
    <scope>NUCLEOTIDE SEQUENCE [LARGE SCALE GENOMIC DNA]</scope>
    <source>
        <strain evidence="2">LZ3.2</strain>
        <tissue evidence="2">Leaf</tissue>
    </source>
</reference>
<evidence type="ECO:0000313" key="3">
    <source>
        <dbReference type="Proteomes" id="UP000824120"/>
    </source>
</evidence>
<dbReference type="EMBL" id="JACXVP010000003">
    <property type="protein sequence ID" value="KAG5615848.1"/>
    <property type="molecule type" value="Genomic_DNA"/>
</dbReference>
<proteinExistence type="predicted"/>
<protein>
    <submittedName>
        <fullName evidence="2">Uncharacterized protein</fullName>
    </submittedName>
</protein>
<keyword evidence="3" id="KW-1185">Reference proteome</keyword>
<accession>A0A9J5ZUH6</accession>
<sequence>MPELPRSSSTIAAIGAGRDGGGSGGCMVVSSWILEQKKASITRHPTSCTMEKLQLFPSGGTGRHGGNCHLEELPNIGSSQELLKTPFECNTVINVLLVKQNKSEAWNLNLLNVTGMTVLRRDGHLSLYYLYAQGWTSSSPPPRLQPLVSLIDGTCFYCTADFGARVTDFGDDVSAKENKSMPVIAGSCSYIAL</sequence>
<feature type="non-terminal residue" evidence="2">
    <location>
        <position position="193"/>
    </location>
</feature>
<feature type="compositionally biased region" description="Polar residues" evidence="1">
    <location>
        <begin position="1"/>
        <end position="11"/>
    </location>
</feature>
<feature type="region of interest" description="Disordered" evidence="1">
    <location>
        <begin position="1"/>
        <end position="22"/>
    </location>
</feature>
<dbReference type="Proteomes" id="UP000824120">
    <property type="component" value="Chromosome 3"/>
</dbReference>
<comment type="caution">
    <text evidence="2">The sequence shown here is derived from an EMBL/GenBank/DDBJ whole genome shotgun (WGS) entry which is preliminary data.</text>
</comment>
<dbReference type="AlphaFoldDB" id="A0A9J5ZUH6"/>